<reference evidence="4" key="1">
    <citation type="submission" date="2023-06" db="EMBL/GenBank/DDBJ databases">
        <authorList>
            <person name="Noh H."/>
        </authorList>
    </citation>
    <scope>NUCLEOTIDE SEQUENCE</scope>
    <source>
        <strain evidence="4">DUCC20226</strain>
    </source>
</reference>
<feature type="compositionally biased region" description="Low complexity" evidence="1">
    <location>
        <begin position="164"/>
        <end position="185"/>
    </location>
</feature>
<keyword evidence="2" id="KW-0472">Membrane</keyword>
<feature type="signal peptide" evidence="3">
    <location>
        <begin position="1"/>
        <end position="20"/>
    </location>
</feature>
<evidence type="ECO:0000256" key="3">
    <source>
        <dbReference type="SAM" id="SignalP"/>
    </source>
</evidence>
<comment type="caution">
    <text evidence="4">The sequence shown here is derived from an EMBL/GenBank/DDBJ whole genome shotgun (WGS) entry which is preliminary data.</text>
</comment>
<evidence type="ECO:0000256" key="1">
    <source>
        <dbReference type="SAM" id="MobiDB-lite"/>
    </source>
</evidence>
<keyword evidence="2" id="KW-1133">Transmembrane helix</keyword>
<evidence type="ECO:0000256" key="2">
    <source>
        <dbReference type="SAM" id="Phobius"/>
    </source>
</evidence>
<protein>
    <submittedName>
        <fullName evidence="4">Uncharacterized protein</fullName>
    </submittedName>
</protein>
<organism evidence="4 5">
    <name type="scientific">Phomopsis amygdali</name>
    <name type="common">Fusicoccum amygdali</name>
    <dbReference type="NCBI Taxonomy" id="1214568"/>
    <lineage>
        <taxon>Eukaryota</taxon>
        <taxon>Fungi</taxon>
        <taxon>Dikarya</taxon>
        <taxon>Ascomycota</taxon>
        <taxon>Pezizomycotina</taxon>
        <taxon>Sordariomycetes</taxon>
        <taxon>Sordariomycetidae</taxon>
        <taxon>Diaporthales</taxon>
        <taxon>Diaporthaceae</taxon>
        <taxon>Diaporthe</taxon>
    </lineage>
</organism>
<proteinExistence type="predicted"/>
<feature type="chain" id="PRO_5042137856" evidence="3">
    <location>
        <begin position="21"/>
        <end position="212"/>
    </location>
</feature>
<dbReference type="Proteomes" id="UP001265746">
    <property type="component" value="Unassembled WGS sequence"/>
</dbReference>
<evidence type="ECO:0000313" key="5">
    <source>
        <dbReference type="Proteomes" id="UP001265746"/>
    </source>
</evidence>
<gene>
    <name evidence="4" type="ORF">N8I77_009830</name>
</gene>
<dbReference type="AlphaFoldDB" id="A0AAD9W1C6"/>
<accession>A0AAD9W1C6</accession>
<evidence type="ECO:0000313" key="4">
    <source>
        <dbReference type="EMBL" id="KAK2603366.1"/>
    </source>
</evidence>
<keyword evidence="3" id="KW-0732">Signal</keyword>
<keyword evidence="2" id="KW-0812">Transmembrane</keyword>
<feature type="transmembrane region" description="Helical" evidence="2">
    <location>
        <begin position="189"/>
        <end position="211"/>
    </location>
</feature>
<dbReference type="EMBL" id="JAUJFL010000005">
    <property type="protein sequence ID" value="KAK2603366.1"/>
    <property type="molecule type" value="Genomic_DNA"/>
</dbReference>
<sequence length="212" mass="22162">MINSPVFFIAAAFLAGGVFGQEGREDTCGPFQLTTTSGTLYSGENGKQVPGSTTVGWEIGEYLITDNGTLTNSSGYLCEFREFLSCDPNNTRSNEDGAFVIGEYGRLSYANNDTFNACSPIINNITVIALMRIYPAGIVPNWESLNVSCSSLAMQASRCHPGENDTNANTTGGTNDTNSTGDAANTSGAAGPLGLGTLLFVFLPGLGLAVLL</sequence>
<name>A0AAD9W1C6_PHOAM</name>
<keyword evidence="5" id="KW-1185">Reference proteome</keyword>
<feature type="region of interest" description="Disordered" evidence="1">
    <location>
        <begin position="160"/>
        <end position="185"/>
    </location>
</feature>